<dbReference type="Gene3D" id="3.40.1620.10">
    <property type="entry name" value="YefM-like domain"/>
    <property type="match status" value="1"/>
</dbReference>
<dbReference type="InterPro" id="IPR036165">
    <property type="entry name" value="YefM-like_sf"/>
</dbReference>
<dbReference type="PANTHER" id="PTHR33713:SF6">
    <property type="entry name" value="ANTITOXIN YEFM"/>
    <property type="match status" value="1"/>
</dbReference>
<dbReference type="InterPro" id="IPR051405">
    <property type="entry name" value="phD/YefM_antitoxin"/>
</dbReference>
<comment type="similarity">
    <text evidence="1 2">Belongs to the phD/YefM antitoxin family.</text>
</comment>
<dbReference type="SUPFAM" id="SSF143120">
    <property type="entry name" value="YefM-like"/>
    <property type="match status" value="1"/>
</dbReference>
<dbReference type="Pfam" id="PF02604">
    <property type="entry name" value="PhdYeFM_antitox"/>
    <property type="match status" value="1"/>
</dbReference>
<dbReference type="EMBL" id="AP019782">
    <property type="protein sequence ID" value="BBL72121.1"/>
    <property type="molecule type" value="Genomic_DNA"/>
</dbReference>
<keyword evidence="4" id="KW-1185">Reference proteome</keyword>
<dbReference type="PANTHER" id="PTHR33713">
    <property type="entry name" value="ANTITOXIN YAFN-RELATED"/>
    <property type="match status" value="1"/>
</dbReference>
<dbReference type="InterPro" id="IPR006442">
    <property type="entry name" value="Antitoxin_Phd/YefM"/>
</dbReference>
<gene>
    <name evidence="3" type="ORF">MoryE10_27270</name>
</gene>
<reference evidence="3" key="1">
    <citation type="submission" date="2019-06" db="EMBL/GenBank/DDBJ databases">
        <title>Complete genome sequence of Methylogaea oryzae strain JCM16910.</title>
        <authorList>
            <person name="Asakawa S."/>
        </authorList>
    </citation>
    <scope>NUCLEOTIDE SEQUENCE</scope>
    <source>
        <strain evidence="3">E10</strain>
    </source>
</reference>
<dbReference type="AlphaFoldDB" id="A0A8D5ALH5"/>
<proteinExistence type="inferred from homology"/>
<dbReference type="Proteomes" id="UP000824988">
    <property type="component" value="Chromosome"/>
</dbReference>
<dbReference type="KEGG" id="moz:MoryE10_27270"/>
<evidence type="ECO:0000313" key="3">
    <source>
        <dbReference type="EMBL" id="BBL72121.1"/>
    </source>
</evidence>
<evidence type="ECO:0000256" key="2">
    <source>
        <dbReference type="RuleBase" id="RU362080"/>
    </source>
</evidence>
<comment type="function">
    <text evidence="2">Antitoxin component of a type II toxin-antitoxin (TA) system.</text>
</comment>
<evidence type="ECO:0000313" key="4">
    <source>
        <dbReference type="Proteomes" id="UP000824988"/>
    </source>
</evidence>
<evidence type="ECO:0000256" key="1">
    <source>
        <dbReference type="ARBA" id="ARBA00009981"/>
    </source>
</evidence>
<protein>
    <recommendedName>
        <fullName evidence="2">Antitoxin</fullName>
    </recommendedName>
</protein>
<organism evidence="3 4">
    <name type="scientific">Methylogaea oryzae</name>
    <dbReference type="NCBI Taxonomy" id="1295382"/>
    <lineage>
        <taxon>Bacteria</taxon>
        <taxon>Pseudomonadati</taxon>
        <taxon>Pseudomonadota</taxon>
        <taxon>Gammaproteobacteria</taxon>
        <taxon>Methylococcales</taxon>
        <taxon>Methylococcaceae</taxon>
        <taxon>Methylogaea</taxon>
    </lineage>
</organism>
<dbReference type="RefSeq" id="WP_054774953.1">
    <property type="nucleotide sequence ID" value="NZ_AP019782.1"/>
</dbReference>
<dbReference type="NCBIfam" id="TIGR01552">
    <property type="entry name" value="phd_fam"/>
    <property type="match status" value="1"/>
</dbReference>
<name>A0A8D5ALH5_9GAMM</name>
<sequence length="85" mass="9426">MSTVPATEVKQRLGQYLDSAKTEPVFIEKSGRPSAVLLSIAEYERLCALEDRYWGEMAKKAEASGYAGAEETLRQLRERTGDAEA</sequence>
<accession>A0A8D5ALH5</accession>